<evidence type="ECO:0000259" key="1">
    <source>
        <dbReference type="Pfam" id="PF25164"/>
    </source>
</evidence>
<accession>A0A6P1TPL1</accession>
<dbReference type="RefSeq" id="WP_161838390.1">
    <property type="nucleotide sequence ID" value="NZ_CP048000.1"/>
</dbReference>
<organism evidence="2 3">
    <name type="scientific">Anaerocolumna sedimenticola</name>
    <dbReference type="NCBI Taxonomy" id="2696063"/>
    <lineage>
        <taxon>Bacteria</taxon>
        <taxon>Bacillati</taxon>
        <taxon>Bacillota</taxon>
        <taxon>Clostridia</taxon>
        <taxon>Lachnospirales</taxon>
        <taxon>Lachnospiraceae</taxon>
        <taxon>Anaerocolumna</taxon>
    </lineage>
</organism>
<sequence length="300" mass="35394">MENCFYNGKEICTYNLKDKQHYYINELVEEWKLAANRGKLTCSECGGRVYLAAGPIKEPYFAHYDKQSCPYGNLTESEELKKGKRLLYTLLRKSFPDGEIHARYKMKNGLFNTCYVTNPKRNDIAIDYHLQHSSIVKFQERDKYYKDNQIIPIYVLGINKSCYDNQISWYENLIQKSIGFCVYLDSLNDKILLKRSFDYKLGSLRKIRFCQRSYSLDDITIDSKGTFICDFSDECNKIELLLNEEKHLYEQTIRFKNINASKMNEIRPDILETALECLKRGEGQLVSKRYMDYIIENKLL</sequence>
<keyword evidence="3" id="KW-1185">Reference proteome</keyword>
<name>A0A6P1TPL1_9FIRM</name>
<dbReference type="EMBL" id="CP048000">
    <property type="protein sequence ID" value="QHQ61565.1"/>
    <property type="molecule type" value="Genomic_DNA"/>
</dbReference>
<protein>
    <recommendedName>
        <fullName evidence="1">Competence protein CoiA-like N-terminal domain-containing protein</fullName>
    </recommendedName>
</protein>
<dbReference type="Pfam" id="PF25164">
    <property type="entry name" value="CoiA_N"/>
    <property type="match status" value="1"/>
</dbReference>
<feature type="domain" description="Competence protein CoiA-like N-terminal" evidence="1">
    <location>
        <begin position="35"/>
        <end position="71"/>
    </location>
</feature>
<evidence type="ECO:0000313" key="3">
    <source>
        <dbReference type="Proteomes" id="UP000464314"/>
    </source>
</evidence>
<dbReference type="KEGG" id="anr:Ana3638_12915"/>
<dbReference type="AlphaFoldDB" id="A0A6P1TPL1"/>
<evidence type="ECO:0000313" key="2">
    <source>
        <dbReference type="EMBL" id="QHQ61565.1"/>
    </source>
</evidence>
<gene>
    <name evidence="2" type="ORF">Ana3638_12915</name>
</gene>
<proteinExistence type="predicted"/>
<dbReference type="InterPro" id="IPR057253">
    <property type="entry name" value="CoiA-like_N"/>
</dbReference>
<dbReference type="Proteomes" id="UP000464314">
    <property type="component" value="Chromosome"/>
</dbReference>
<reference evidence="2 3" key="1">
    <citation type="submission" date="2020-01" db="EMBL/GenBank/DDBJ databases">
        <title>Genome analysis of Anaerocolumna sp. CBA3638.</title>
        <authorList>
            <person name="Kim J."/>
            <person name="Roh S.W."/>
        </authorList>
    </citation>
    <scope>NUCLEOTIDE SEQUENCE [LARGE SCALE GENOMIC DNA]</scope>
    <source>
        <strain evidence="2 3">CBA3638</strain>
    </source>
</reference>